<evidence type="ECO:0000313" key="2">
    <source>
        <dbReference type="Proteomes" id="UP000249799"/>
    </source>
</evidence>
<dbReference type="EMBL" id="CP030032">
    <property type="protein sequence ID" value="AWV88907.1"/>
    <property type="molecule type" value="Genomic_DNA"/>
</dbReference>
<dbReference type="Pfam" id="PF12680">
    <property type="entry name" value="SnoaL_2"/>
    <property type="match status" value="1"/>
</dbReference>
<dbReference type="SUPFAM" id="SSF54427">
    <property type="entry name" value="NTF2-like"/>
    <property type="match status" value="1"/>
</dbReference>
<reference evidence="1 2" key="1">
    <citation type="submission" date="2018-06" db="EMBL/GenBank/DDBJ databases">
        <title>Lujinxingia sediminis gen. nov. sp. nov., a new facultative anaerobic member of the class Deltaproteobacteria, and proposal of Lujinxingaceae fam. nov.</title>
        <authorList>
            <person name="Guo L.-Y."/>
            <person name="Li C.-M."/>
            <person name="Wang S."/>
            <person name="Du Z.-J."/>
        </authorList>
    </citation>
    <scope>NUCLEOTIDE SEQUENCE [LARGE SCALE GENOMIC DNA]</scope>
    <source>
        <strain evidence="1 2">FA350</strain>
    </source>
</reference>
<accession>A0A2Z4FIP5</accession>
<gene>
    <name evidence="1" type="ORF">DN745_05965</name>
</gene>
<protein>
    <submittedName>
        <fullName evidence="1">Uncharacterized protein</fullName>
    </submittedName>
</protein>
<dbReference type="Gene3D" id="3.10.450.50">
    <property type="match status" value="1"/>
</dbReference>
<keyword evidence="2" id="KW-1185">Reference proteome</keyword>
<proteinExistence type="predicted"/>
<organism evidence="1 2">
    <name type="scientific">Bradymonas sediminis</name>
    <dbReference type="NCBI Taxonomy" id="1548548"/>
    <lineage>
        <taxon>Bacteria</taxon>
        <taxon>Deltaproteobacteria</taxon>
        <taxon>Bradymonadales</taxon>
        <taxon>Bradymonadaceae</taxon>
        <taxon>Bradymonas</taxon>
    </lineage>
</organism>
<dbReference type="InterPro" id="IPR037401">
    <property type="entry name" value="SnoaL-like"/>
</dbReference>
<sequence>MKSEESLNHESLLRNFYEAFARGDADAMAASYHDQASFSDPVFPGLDAPQVRAMWKMLTSQATDLKLEFSQITADEQGGSAHWDAYYTFSVSGNMVHNSIDATFEFRDGLIYRHVDTFGFWRWSKQALGVPGLLMGWSPMLRGVVRKQAAKSLAKWQAKEAAAQ</sequence>
<dbReference type="InterPro" id="IPR032710">
    <property type="entry name" value="NTF2-like_dom_sf"/>
</dbReference>
<dbReference type="AlphaFoldDB" id="A0A2Z4FIP5"/>
<name>A0A2Z4FIP5_9DELT</name>
<dbReference type="Proteomes" id="UP000249799">
    <property type="component" value="Chromosome"/>
</dbReference>
<dbReference type="OrthoDB" id="391735at2"/>
<dbReference type="KEGG" id="bsed:DN745_05965"/>
<evidence type="ECO:0000313" key="1">
    <source>
        <dbReference type="EMBL" id="AWV88907.1"/>
    </source>
</evidence>
<dbReference type="RefSeq" id="WP_111332978.1">
    <property type="nucleotide sequence ID" value="NZ_CP030032.1"/>
</dbReference>